<dbReference type="AlphaFoldDB" id="A0A2G4F5C3"/>
<proteinExistence type="predicted"/>
<dbReference type="RefSeq" id="WP_096831455.1">
    <property type="nucleotide sequence ID" value="NZ_NXIB02000008.1"/>
</dbReference>
<keyword evidence="2" id="KW-1185">Reference proteome</keyword>
<comment type="caution">
    <text evidence="1">The sequence shown here is derived from an EMBL/GenBank/DDBJ whole genome shotgun (WGS) entry which is preliminary data.</text>
</comment>
<sequence>MKISAAMVNHYLSDITVAWFNHHELPPDEMQEYLPLVQWMKQNAINHRDLEYLKLAFEYLLTHPDVNHEDFSGGRYPYDSDDIIEIIDFIYRTIWSDSPPVSLSNSDDVQLVSISLDDWWAEREQLPELITLSK</sequence>
<dbReference type="OrthoDB" id="583600at2"/>
<evidence type="ECO:0000313" key="1">
    <source>
        <dbReference type="EMBL" id="PHX56972.1"/>
    </source>
</evidence>
<reference evidence="1" key="1">
    <citation type="submission" date="2017-10" db="EMBL/GenBank/DDBJ databases">
        <title>Draft genome sequence of the planktic cyanobacteria Tychonema bourrellyi isolated from alpine lentic freshwater.</title>
        <authorList>
            <person name="Tett A."/>
            <person name="Armanini F."/>
            <person name="Asnicar F."/>
            <person name="Boscaini A."/>
            <person name="Pasolli E."/>
            <person name="Zolfo M."/>
            <person name="Donati C."/>
            <person name="Salmaso N."/>
            <person name="Segata N."/>
        </authorList>
    </citation>
    <scope>NUCLEOTIDE SEQUENCE</scope>
    <source>
        <strain evidence="1">FEM_GT703</strain>
    </source>
</reference>
<dbReference type="Proteomes" id="UP000226442">
    <property type="component" value="Unassembled WGS sequence"/>
</dbReference>
<protein>
    <submittedName>
        <fullName evidence="1">Uncharacterized protein</fullName>
    </submittedName>
</protein>
<name>A0A2G4F5C3_9CYAN</name>
<evidence type="ECO:0000313" key="2">
    <source>
        <dbReference type="Proteomes" id="UP000226442"/>
    </source>
</evidence>
<accession>A0A2G4F5C3</accession>
<dbReference type="EMBL" id="NXIB02000008">
    <property type="protein sequence ID" value="PHX56972.1"/>
    <property type="molecule type" value="Genomic_DNA"/>
</dbReference>
<organism evidence="1 2">
    <name type="scientific">Tychonema bourrellyi FEM_GT703</name>
    <dbReference type="NCBI Taxonomy" id="2040638"/>
    <lineage>
        <taxon>Bacteria</taxon>
        <taxon>Bacillati</taxon>
        <taxon>Cyanobacteriota</taxon>
        <taxon>Cyanophyceae</taxon>
        <taxon>Oscillatoriophycideae</taxon>
        <taxon>Oscillatoriales</taxon>
        <taxon>Microcoleaceae</taxon>
        <taxon>Tychonema</taxon>
    </lineage>
</organism>
<gene>
    <name evidence="1" type="ORF">CP500_002480</name>
</gene>